<evidence type="ECO:0000313" key="2">
    <source>
        <dbReference type="Proteomes" id="UP000186091"/>
    </source>
</evidence>
<gene>
    <name evidence="1" type="ORF">AUP69_06715</name>
</gene>
<name>A0AB36ICW5_CORGT</name>
<sequence>MKLKLGELRQYLAEDLTLEKYKRRKRQRLRLWSSLHSILLRIKRGQHQEPGNSTAIQVIPKLQSWLELLLLGQLKVPMLR</sequence>
<reference evidence="1 2" key="1">
    <citation type="submission" date="2015-12" db="EMBL/GenBank/DDBJ databases">
        <title>Genome sequence of Corynebacterium AS 1.542.</title>
        <authorList>
            <person name="Yang J."/>
            <person name="Yang S."/>
        </authorList>
    </citation>
    <scope>NUCLEOTIDE SEQUENCE [LARGE SCALE GENOMIC DNA]</scope>
    <source>
        <strain evidence="1 2">AS 1.542</strain>
    </source>
</reference>
<organism evidence="1 2">
    <name type="scientific">Corynebacterium glutamicum</name>
    <name type="common">Brevibacterium saccharolyticum</name>
    <dbReference type="NCBI Taxonomy" id="1718"/>
    <lineage>
        <taxon>Bacteria</taxon>
        <taxon>Bacillati</taxon>
        <taxon>Actinomycetota</taxon>
        <taxon>Actinomycetes</taxon>
        <taxon>Mycobacteriales</taxon>
        <taxon>Corynebacteriaceae</taxon>
        <taxon>Corynebacterium</taxon>
    </lineage>
</organism>
<evidence type="ECO:0000313" key="1">
    <source>
        <dbReference type="EMBL" id="OKX82577.1"/>
    </source>
</evidence>
<dbReference type="Proteomes" id="UP000186091">
    <property type="component" value="Unassembled WGS sequence"/>
</dbReference>
<comment type="caution">
    <text evidence="1">The sequence shown here is derived from an EMBL/GenBank/DDBJ whole genome shotgun (WGS) entry which is preliminary data.</text>
</comment>
<dbReference type="EMBL" id="LOQT01000015">
    <property type="protein sequence ID" value="OKX82577.1"/>
    <property type="molecule type" value="Genomic_DNA"/>
</dbReference>
<protein>
    <submittedName>
        <fullName evidence="1">Uncharacterized protein</fullName>
    </submittedName>
</protein>
<accession>A0AB36ICW5</accession>
<proteinExistence type="predicted"/>
<dbReference type="AlphaFoldDB" id="A0AB36ICW5"/>